<evidence type="ECO:0000256" key="4">
    <source>
        <dbReference type="ARBA" id="ARBA00022840"/>
    </source>
</evidence>
<dbReference type="NCBIfam" id="TIGR00379">
    <property type="entry name" value="cobB"/>
    <property type="match status" value="1"/>
</dbReference>
<comment type="similarity">
    <text evidence="7">Belongs to the CobB/CbiA family.</text>
</comment>
<dbReference type="GO" id="GO:0005524">
    <property type="term" value="F:ATP binding"/>
    <property type="evidence" value="ECO:0007669"/>
    <property type="project" value="UniProtKB-UniRule"/>
</dbReference>
<comment type="catalytic activity">
    <reaction evidence="7">
        <text>cob(II)yrinate + 2 L-glutamine + 2 ATP + 2 H2O = cob(II)yrinate a,c diamide + 2 L-glutamate + 2 ADP + 2 phosphate + 2 H(+)</text>
        <dbReference type="Rhea" id="RHEA:26289"/>
        <dbReference type="ChEBI" id="CHEBI:15377"/>
        <dbReference type="ChEBI" id="CHEBI:15378"/>
        <dbReference type="ChEBI" id="CHEBI:29985"/>
        <dbReference type="ChEBI" id="CHEBI:30616"/>
        <dbReference type="ChEBI" id="CHEBI:43474"/>
        <dbReference type="ChEBI" id="CHEBI:58359"/>
        <dbReference type="ChEBI" id="CHEBI:58537"/>
        <dbReference type="ChEBI" id="CHEBI:58894"/>
        <dbReference type="ChEBI" id="CHEBI:456216"/>
        <dbReference type="EC" id="6.3.5.11"/>
    </reaction>
</comment>
<evidence type="ECO:0000259" key="9">
    <source>
        <dbReference type="Pfam" id="PF07685"/>
    </source>
</evidence>
<keyword evidence="11" id="KW-1185">Reference proteome</keyword>
<dbReference type="PANTHER" id="PTHR43873">
    <property type="entry name" value="COBYRINATE A,C-DIAMIDE SYNTHASE"/>
    <property type="match status" value="1"/>
</dbReference>
<dbReference type="KEGG" id="vos:KNV97_01230"/>
<dbReference type="NCBIfam" id="NF002204">
    <property type="entry name" value="PRK01077.1"/>
    <property type="match status" value="1"/>
</dbReference>
<keyword evidence="6 7" id="KW-0315">Glutamine amidotransferase</keyword>
<keyword evidence="5 7" id="KW-0460">Magnesium</keyword>
<dbReference type="PROSITE" id="PS51274">
    <property type="entry name" value="GATASE_COBBQ"/>
    <property type="match status" value="1"/>
</dbReference>
<comment type="pathway">
    <text evidence="7">Cofactor biosynthesis; adenosylcobalamin biosynthesis; cob(II)yrinate a,c-diamide from sirohydrochlorin (anaerobic route): step 10/10.</text>
</comment>
<feature type="domain" description="CobB/CobQ-like glutamine amidotransferase" evidence="9">
    <location>
        <begin position="254"/>
        <end position="446"/>
    </location>
</feature>
<keyword evidence="4 7" id="KW-0067">ATP-binding</keyword>
<dbReference type="Proteomes" id="UP000694232">
    <property type="component" value="Chromosome 2"/>
</dbReference>
<evidence type="ECO:0000256" key="1">
    <source>
        <dbReference type="ARBA" id="ARBA00001946"/>
    </source>
</evidence>
<comment type="miscellaneous">
    <text evidence="7">The a and c carboxylates of cobyrinate are activated for nucleophilic attack via formation of a phosphorylated intermediate by ATP. CbiA catalyzes first the amidation of the c-carboxylate, and then that of the a-carboxylate.</text>
</comment>
<dbReference type="EC" id="6.3.5.11" evidence="7"/>
<dbReference type="Pfam" id="PF01656">
    <property type="entry name" value="CbiA"/>
    <property type="match status" value="1"/>
</dbReference>
<sequence>MTAILIAGTNSGSGKTTTTLGILKALCLRGLKVQPFKVGPDYIDTAWHSKVVGTQSHNLDEFMLPPRELRALYQQQTVDKDIAVIEGVMGFYDGFGTDPYYCSSAGMARTLGCPVILVLDGKAMSTSAAAIVKGFESFAEDINIAGVIFNQVNTENHYQLLKNAVETYCNVRVLGRLPKLAEVELPSRHLGLVTVHESPDMTEMWNRLAAAVEEYIDMDALLEVAQTAATAQSDEAGTEPGVLASVAGIGAGLTIAIARDQAFNFYYQSNLDLLAQTGATLCYFSPMHDAQLPECDMVYLGGGYPELYAETLAANVSMRESILRAHQANVAIYAECGGLMYLGSSLRDKEDNVHAMAGVLDGHSHMTARLQRFGYCCAAAKTDTLLCKAGQELRGHEFHYSDFESDLPTAFVLSKRREGEILSEWHGGYQQGNTLAMYLHLHFAQSPDILKQWIARGRKQ</sequence>
<dbReference type="InterPro" id="IPR002586">
    <property type="entry name" value="CobQ/CobB/MinD/ParA_Nub-bd_dom"/>
</dbReference>
<evidence type="ECO:0000313" key="10">
    <source>
        <dbReference type="EMBL" id="QXO16175.1"/>
    </source>
</evidence>
<evidence type="ECO:0000256" key="2">
    <source>
        <dbReference type="ARBA" id="ARBA00022598"/>
    </source>
</evidence>
<organism evidence="10 11">
    <name type="scientific">Vibrio ostreae</name>
    <dbReference type="NCBI Taxonomy" id="2841925"/>
    <lineage>
        <taxon>Bacteria</taxon>
        <taxon>Pseudomonadati</taxon>
        <taxon>Pseudomonadota</taxon>
        <taxon>Gammaproteobacteria</taxon>
        <taxon>Vibrionales</taxon>
        <taxon>Vibrionaceae</taxon>
        <taxon>Vibrio</taxon>
    </lineage>
</organism>
<dbReference type="GO" id="GO:0042242">
    <property type="term" value="F:cobyrinic acid a,c-diamide synthase activity"/>
    <property type="evidence" value="ECO:0007669"/>
    <property type="project" value="UniProtKB-UniRule"/>
</dbReference>
<dbReference type="EMBL" id="CP076642">
    <property type="protein sequence ID" value="QXO16175.1"/>
    <property type="molecule type" value="Genomic_DNA"/>
</dbReference>
<dbReference type="CDD" id="cd05388">
    <property type="entry name" value="CobB_N"/>
    <property type="match status" value="1"/>
</dbReference>
<gene>
    <name evidence="7" type="primary">cbiA</name>
    <name evidence="10" type="ORF">KNV97_01230</name>
</gene>
<reference evidence="10" key="1">
    <citation type="submission" date="2021-06" db="EMBL/GenBank/DDBJ databases">
        <title>Vibrio nov. sp., novel gut bacterium isolated from Yellow Sea oyster.</title>
        <authorList>
            <person name="Muhammad N."/>
            <person name="Nguyen T.H."/>
            <person name="Lee Y.-J."/>
            <person name="Ko J."/>
            <person name="Kim S.-G."/>
        </authorList>
    </citation>
    <scope>NUCLEOTIDE SEQUENCE</scope>
    <source>
        <strain evidence="10">OG9-811</strain>
    </source>
</reference>
<feature type="active site" description="Nucleophile" evidence="7">
    <location>
        <position position="336"/>
    </location>
</feature>
<comment type="function">
    <text evidence="7">Catalyzes the ATP-dependent amidation of the two carboxylate groups at positions a and c of cobyrinate, using either L-glutamine or ammonia as the nitrogen source.</text>
</comment>
<dbReference type="CDD" id="cd03130">
    <property type="entry name" value="GATase1_CobB"/>
    <property type="match status" value="1"/>
</dbReference>
<dbReference type="PANTHER" id="PTHR43873:SF1">
    <property type="entry name" value="COBYRINATE A,C-DIAMIDE SYNTHASE"/>
    <property type="match status" value="1"/>
</dbReference>
<dbReference type="GO" id="GO:0009236">
    <property type="term" value="P:cobalamin biosynthetic process"/>
    <property type="evidence" value="ECO:0007669"/>
    <property type="project" value="UniProtKB-UniRule"/>
</dbReference>
<comment type="domain">
    <text evidence="7">Comprises of two domains. The C-terminal domain contains the binding site for glutamine and catalyzes the hydrolysis of this substrate to glutamate and ammonia. The N-terminal domain is anticipated to bind ATP and cobyrinate and catalyzes the ultimate synthesis of the diamide product. The ammonia produced via the glutaminase domain is probably translocated to the adjacent domain via a molecular tunnel, where it reacts with an activated intermediate.</text>
</comment>
<dbReference type="InterPro" id="IPR004484">
    <property type="entry name" value="CbiA/CobB_synth"/>
</dbReference>
<keyword evidence="2 7" id="KW-0436">Ligase</keyword>
<evidence type="ECO:0000259" key="8">
    <source>
        <dbReference type="Pfam" id="PF01656"/>
    </source>
</evidence>
<dbReference type="RefSeq" id="WP_218561908.1">
    <property type="nucleotide sequence ID" value="NZ_CP076642.1"/>
</dbReference>
<evidence type="ECO:0000313" key="11">
    <source>
        <dbReference type="Proteomes" id="UP000694232"/>
    </source>
</evidence>
<name>A0A975U737_9VIBR</name>
<evidence type="ECO:0000256" key="5">
    <source>
        <dbReference type="ARBA" id="ARBA00022842"/>
    </source>
</evidence>
<feature type="domain" description="CobQ/CobB/MinD/ParA nucleotide binding" evidence="8">
    <location>
        <begin position="4"/>
        <end position="190"/>
    </location>
</feature>
<evidence type="ECO:0000256" key="7">
    <source>
        <dbReference type="HAMAP-Rule" id="MF_00027"/>
    </source>
</evidence>
<dbReference type="HAMAP" id="MF_00027">
    <property type="entry name" value="CobB_CbiA"/>
    <property type="match status" value="1"/>
</dbReference>
<feature type="site" description="Increases nucleophilicity of active site Cys" evidence="7">
    <location>
        <position position="440"/>
    </location>
</feature>
<accession>A0A975U737</accession>
<keyword evidence="7" id="KW-0169">Cobalamin biosynthesis</keyword>
<evidence type="ECO:0000256" key="6">
    <source>
        <dbReference type="ARBA" id="ARBA00022962"/>
    </source>
</evidence>
<comment type="cofactor">
    <cofactor evidence="1 7">
        <name>Mg(2+)</name>
        <dbReference type="ChEBI" id="CHEBI:18420"/>
    </cofactor>
</comment>
<dbReference type="AlphaFoldDB" id="A0A975U737"/>
<keyword evidence="3 7" id="KW-0547">Nucleotide-binding</keyword>
<proteinExistence type="inferred from homology"/>
<evidence type="ECO:0000256" key="3">
    <source>
        <dbReference type="ARBA" id="ARBA00022741"/>
    </source>
</evidence>
<dbReference type="Pfam" id="PF07685">
    <property type="entry name" value="GATase_3"/>
    <property type="match status" value="1"/>
</dbReference>
<dbReference type="InterPro" id="IPR011698">
    <property type="entry name" value="GATase_3"/>
</dbReference>
<protein>
    <recommendedName>
        <fullName evidence="7">Cobyrinate a,c-diamide synthase</fullName>
        <ecNumber evidence="7">6.3.5.11</ecNumber>
    </recommendedName>
    <alternativeName>
        <fullName evidence="7">Cobyrinic acid a,c-diamide synthetase</fullName>
    </alternativeName>
</protein>